<dbReference type="InterPro" id="IPR002885">
    <property type="entry name" value="PPR_rpt"/>
</dbReference>
<dbReference type="InterPro" id="IPR046960">
    <property type="entry name" value="PPR_At4g14850-like_plant"/>
</dbReference>
<evidence type="ECO:0000313" key="3">
    <source>
        <dbReference type="EMBL" id="KAF7152794.1"/>
    </source>
</evidence>
<dbReference type="OrthoDB" id="1675999at2759"/>
<dbReference type="PROSITE" id="PS51375">
    <property type="entry name" value="PPR"/>
    <property type="match status" value="3"/>
</dbReference>
<evidence type="ECO:0000313" key="4">
    <source>
        <dbReference type="Proteomes" id="UP000626092"/>
    </source>
</evidence>
<name>A0A834HEZ3_RHOSS</name>
<dbReference type="InterPro" id="IPR046848">
    <property type="entry name" value="E_motif"/>
</dbReference>
<protein>
    <recommendedName>
        <fullName evidence="5">Pentatricopeptide repeat-containing protein</fullName>
    </recommendedName>
</protein>
<dbReference type="Gene3D" id="1.25.40.10">
    <property type="entry name" value="Tetratricopeptide repeat domain"/>
    <property type="match status" value="3"/>
</dbReference>
<proteinExistence type="predicted"/>
<dbReference type="AlphaFoldDB" id="A0A834HEZ3"/>
<feature type="repeat" description="PPR" evidence="2">
    <location>
        <begin position="283"/>
        <end position="317"/>
    </location>
</feature>
<accession>A0A834HEZ3</accession>
<gene>
    <name evidence="3" type="ORF">RHSIM_Rhsim01G0003700</name>
</gene>
<evidence type="ECO:0000256" key="2">
    <source>
        <dbReference type="PROSITE-ProRule" id="PRU00708"/>
    </source>
</evidence>
<dbReference type="GO" id="GO:0003723">
    <property type="term" value="F:RNA binding"/>
    <property type="evidence" value="ECO:0007669"/>
    <property type="project" value="InterPro"/>
</dbReference>
<dbReference type="FunFam" id="1.25.40.10:FF:000348">
    <property type="entry name" value="Pentatricopeptide repeat-containing protein chloroplastic"/>
    <property type="match status" value="1"/>
</dbReference>
<organism evidence="3 4">
    <name type="scientific">Rhododendron simsii</name>
    <name type="common">Sims's rhododendron</name>
    <dbReference type="NCBI Taxonomy" id="118357"/>
    <lineage>
        <taxon>Eukaryota</taxon>
        <taxon>Viridiplantae</taxon>
        <taxon>Streptophyta</taxon>
        <taxon>Embryophyta</taxon>
        <taxon>Tracheophyta</taxon>
        <taxon>Spermatophyta</taxon>
        <taxon>Magnoliopsida</taxon>
        <taxon>eudicotyledons</taxon>
        <taxon>Gunneridae</taxon>
        <taxon>Pentapetalae</taxon>
        <taxon>asterids</taxon>
        <taxon>Ericales</taxon>
        <taxon>Ericaceae</taxon>
        <taxon>Ericoideae</taxon>
        <taxon>Rhodoreae</taxon>
        <taxon>Rhododendron</taxon>
    </lineage>
</organism>
<feature type="repeat" description="PPR" evidence="2">
    <location>
        <begin position="52"/>
        <end position="86"/>
    </location>
</feature>
<dbReference type="InterPro" id="IPR011990">
    <property type="entry name" value="TPR-like_helical_dom_sf"/>
</dbReference>
<keyword evidence="4" id="KW-1185">Reference proteome</keyword>
<dbReference type="Pfam" id="PF13041">
    <property type="entry name" value="PPR_2"/>
    <property type="match status" value="2"/>
</dbReference>
<dbReference type="Pfam" id="PF20431">
    <property type="entry name" value="E_motif"/>
    <property type="match status" value="1"/>
</dbReference>
<sequence>MDQLKQIHSHLITTGLARFTYTTSKILAFCALSQTGDLNYAHTVFNQILLPTTFDFNAMIMGYSDSSDPEKGLAVYSSMRRKGFEPNERTFPALTRACSCAYELYQVHGQIMKLGYYSDVYVISSLIHVSSKFGATNVACQVFGESSSRNVVCWTSLVSGYCSNGLVEKAREVFDSMPQRNDVSCSAMVSGYVRNEDFNEAIKLFRELKSWGYVRPNRSLLVCVLSACAAVGAVEEGKWVHSYINEHFSEHEAELGTALIDFYAKCGQVKAAENIFRTMPCKDVATWSAMIMGLAINGDNEWGLQLFAEMEQRGPKPNAITFVGVLSACNHRTLANEAWRLFGCMGKIYGISPVIEHYGCMVDLLARAGRIKEAEILIKSMSMEPDGAIWGSLLNGCLIHGHVELGERAGKLLIQLEPQHSGRYILLANMYAAMGIWEVVLRLRNIMKERKVDTVAAWSFVEIDGGVHKFVVDDKSHSQSSDIYRLLNQLNNELVWRCFSKRVGRSDQSMASLFDQKSRCPQWSQTRGTDMDLTL</sequence>
<feature type="repeat" description="PPR" evidence="2">
    <location>
        <begin position="150"/>
        <end position="184"/>
    </location>
</feature>
<dbReference type="GO" id="GO:0009451">
    <property type="term" value="P:RNA modification"/>
    <property type="evidence" value="ECO:0007669"/>
    <property type="project" value="InterPro"/>
</dbReference>
<dbReference type="Pfam" id="PF01535">
    <property type="entry name" value="PPR"/>
    <property type="match status" value="2"/>
</dbReference>
<evidence type="ECO:0008006" key="5">
    <source>
        <dbReference type="Google" id="ProtNLM"/>
    </source>
</evidence>
<reference evidence="3" key="1">
    <citation type="submission" date="2019-11" db="EMBL/GenBank/DDBJ databases">
        <authorList>
            <person name="Liu Y."/>
            <person name="Hou J."/>
            <person name="Li T.-Q."/>
            <person name="Guan C.-H."/>
            <person name="Wu X."/>
            <person name="Wu H.-Z."/>
            <person name="Ling F."/>
            <person name="Zhang R."/>
            <person name="Shi X.-G."/>
            <person name="Ren J.-P."/>
            <person name="Chen E.-F."/>
            <person name="Sun J.-M."/>
        </authorList>
    </citation>
    <scope>NUCLEOTIDE SEQUENCE</scope>
    <source>
        <strain evidence="3">Adult_tree_wgs_1</strain>
        <tissue evidence="3">Leaves</tissue>
    </source>
</reference>
<dbReference type="EMBL" id="WJXA01000001">
    <property type="protein sequence ID" value="KAF7152794.1"/>
    <property type="molecule type" value="Genomic_DNA"/>
</dbReference>
<dbReference type="FunFam" id="1.25.40.10:FF:000184">
    <property type="entry name" value="Pentatricopeptide repeat-containing protein, chloroplastic"/>
    <property type="match status" value="1"/>
</dbReference>
<dbReference type="PANTHER" id="PTHR47926">
    <property type="entry name" value="PENTATRICOPEPTIDE REPEAT-CONTAINING PROTEIN"/>
    <property type="match status" value="1"/>
</dbReference>
<dbReference type="PANTHER" id="PTHR47926:SF350">
    <property type="entry name" value="(WILD MALAYSIAN BANANA) HYPOTHETICAL PROTEIN"/>
    <property type="match status" value="1"/>
</dbReference>
<evidence type="ECO:0000256" key="1">
    <source>
        <dbReference type="ARBA" id="ARBA00022737"/>
    </source>
</evidence>
<dbReference type="Proteomes" id="UP000626092">
    <property type="component" value="Unassembled WGS sequence"/>
</dbReference>
<comment type="caution">
    <text evidence="3">The sequence shown here is derived from an EMBL/GenBank/DDBJ whole genome shotgun (WGS) entry which is preliminary data.</text>
</comment>
<dbReference type="Pfam" id="PF12854">
    <property type="entry name" value="PPR_1"/>
    <property type="match status" value="1"/>
</dbReference>
<dbReference type="NCBIfam" id="TIGR00756">
    <property type="entry name" value="PPR"/>
    <property type="match status" value="4"/>
</dbReference>
<keyword evidence="1" id="KW-0677">Repeat</keyword>